<dbReference type="AlphaFoldDB" id="A0A0C9TDZ9"/>
<reference evidence="2 3" key="1">
    <citation type="submission" date="2014-06" db="EMBL/GenBank/DDBJ databases">
        <title>Evolutionary Origins and Diversification of the Mycorrhizal Mutualists.</title>
        <authorList>
            <consortium name="DOE Joint Genome Institute"/>
            <consortium name="Mycorrhizal Genomics Consortium"/>
            <person name="Kohler A."/>
            <person name="Kuo A."/>
            <person name="Nagy L.G."/>
            <person name="Floudas D."/>
            <person name="Copeland A."/>
            <person name="Barry K.W."/>
            <person name="Cichocki N."/>
            <person name="Veneault-Fourrey C."/>
            <person name="LaButti K."/>
            <person name="Lindquist E.A."/>
            <person name="Lipzen A."/>
            <person name="Lundell T."/>
            <person name="Morin E."/>
            <person name="Murat C."/>
            <person name="Riley R."/>
            <person name="Ohm R."/>
            <person name="Sun H."/>
            <person name="Tunlid A."/>
            <person name="Henrissat B."/>
            <person name="Grigoriev I.V."/>
            <person name="Hibbett D.S."/>
            <person name="Martin F."/>
        </authorList>
    </citation>
    <scope>NUCLEOTIDE SEQUENCE [LARGE SCALE GENOMIC DNA]</scope>
    <source>
        <strain evidence="2 3">SS14</strain>
    </source>
</reference>
<feature type="compositionally biased region" description="Polar residues" evidence="1">
    <location>
        <begin position="35"/>
        <end position="48"/>
    </location>
</feature>
<dbReference type="OrthoDB" id="660555at2759"/>
<keyword evidence="3" id="KW-1185">Reference proteome</keyword>
<dbReference type="EMBL" id="KN837335">
    <property type="protein sequence ID" value="KIJ27453.1"/>
    <property type="molecule type" value="Genomic_DNA"/>
</dbReference>
<feature type="region of interest" description="Disordered" evidence="1">
    <location>
        <begin position="66"/>
        <end position="98"/>
    </location>
</feature>
<gene>
    <name evidence="2" type="ORF">M422DRAFT_55044</name>
</gene>
<dbReference type="Proteomes" id="UP000054279">
    <property type="component" value="Unassembled WGS sequence"/>
</dbReference>
<name>A0A0C9TDZ9_SPHS4</name>
<accession>A0A0C9TDZ9</accession>
<evidence type="ECO:0000313" key="2">
    <source>
        <dbReference type="EMBL" id="KIJ27453.1"/>
    </source>
</evidence>
<organism evidence="2 3">
    <name type="scientific">Sphaerobolus stellatus (strain SS14)</name>
    <dbReference type="NCBI Taxonomy" id="990650"/>
    <lineage>
        <taxon>Eukaryota</taxon>
        <taxon>Fungi</taxon>
        <taxon>Dikarya</taxon>
        <taxon>Basidiomycota</taxon>
        <taxon>Agaricomycotina</taxon>
        <taxon>Agaricomycetes</taxon>
        <taxon>Phallomycetidae</taxon>
        <taxon>Geastrales</taxon>
        <taxon>Sphaerobolaceae</taxon>
        <taxon>Sphaerobolus</taxon>
    </lineage>
</organism>
<sequence>MKIEVATLKTFIAAEKDKEPQDTGESELSSKFDFFQSTSGTPSRQSAAKSEVEARHEELRQLVALRQGDSPFRRRTPLNSPAKSTTTKPLPVPSIPNPSLTQFTDNVESLLFQADRDLKRTLTSQEGVQGDLDALTAELQNKDTEIVTLKTELNSSGVQTKCLKNMMDGVDLQNGETLKLFNEELSRLFDKANLPDDEARQALGVEVVEPKVAPNELQKENRSLKIKLAEMELEKERGALLRVHGLIP</sequence>
<proteinExistence type="predicted"/>
<feature type="compositionally biased region" description="Polar residues" evidence="1">
    <location>
        <begin position="77"/>
        <end position="88"/>
    </location>
</feature>
<evidence type="ECO:0000313" key="3">
    <source>
        <dbReference type="Proteomes" id="UP000054279"/>
    </source>
</evidence>
<feature type="region of interest" description="Disordered" evidence="1">
    <location>
        <begin position="15"/>
        <end position="54"/>
    </location>
</feature>
<protein>
    <submittedName>
        <fullName evidence="2">Uncharacterized protein</fullName>
    </submittedName>
</protein>
<evidence type="ECO:0000256" key="1">
    <source>
        <dbReference type="SAM" id="MobiDB-lite"/>
    </source>
</evidence>
<dbReference type="HOGENOM" id="CLU_1120714_0_0_1"/>